<reference evidence="2 4" key="1">
    <citation type="submission" date="2022-05" db="EMBL/GenBank/DDBJ databases">
        <title>'Parthenium hysterophorus' phyllody phytoplasma strain PR34.</title>
        <authorList>
            <person name="Kirdat K."/>
            <person name="Tiwarekar B."/>
            <person name="Yadav A."/>
        </authorList>
    </citation>
    <scope>NUCLEOTIDE SEQUENCE [LARGE SCALE GENOMIC DNA]</scope>
    <source>
        <strain evidence="2 4">PR34</strain>
    </source>
</reference>
<keyword evidence="1" id="KW-0472">Membrane</keyword>
<evidence type="ECO:0000313" key="3">
    <source>
        <dbReference type="EMBL" id="UQV27337.1"/>
    </source>
</evidence>
<dbReference type="EMBL" id="CP097206">
    <property type="protein sequence ID" value="UQV27129.1"/>
    <property type="molecule type" value="Genomic_DNA"/>
</dbReference>
<feature type="transmembrane region" description="Helical" evidence="1">
    <location>
        <begin position="105"/>
        <end position="132"/>
    </location>
</feature>
<keyword evidence="4" id="KW-1185">Reference proteome</keyword>
<gene>
    <name evidence="3" type="ORF">H7686_0000730</name>
    <name evidence="2" type="ORF">H7686_0002120</name>
</gene>
<accession>A0AAX3B915</accession>
<dbReference type="KEGG" id="pphy:H7686_0000730"/>
<keyword evidence="1" id="KW-1133">Transmembrane helix</keyword>
<evidence type="ECO:0000313" key="4">
    <source>
        <dbReference type="Proteomes" id="UP000769022"/>
    </source>
</evidence>
<organism evidence="2 4">
    <name type="scientific">Candidatus Phytoplasma asiaticum</name>
    <dbReference type="NCBI Taxonomy" id="2763338"/>
    <lineage>
        <taxon>Bacteria</taxon>
        <taxon>Bacillati</taxon>
        <taxon>Mycoplasmatota</taxon>
        <taxon>Mollicutes</taxon>
        <taxon>Acholeplasmatales</taxon>
        <taxon>Acholeplasmataceae</taxon>
        <taxon>Candidatus Phytoplasma</taxon>
        <taxon>16SrII (Peanut WB group)</taxon>
    </lineage>
</organism>
<sequence>MFNNKCDVVCAYLIDSKFWKKKWVIISFYILNILSFLLIISWKLNNRTVYINNQINFSNVFDSHRIYQYQINDPQESEETIIYLKSMFIFIIQGIFIFSSKKGFLGITLGTFLGAFVGLGLAMVYPSIIYLLELIYKGVFKI</sequence>
<dbReference type="EMBL" id="CP097206">
    <property type="protein sequence ID" value="UQV27337.1"/>
    <property type="molecule type" value="Genomic_DNA"/>
</dbReference>
<name>A0AAX3B915_9MOLU</name>
<keyword evidence="1" id="KW-0812">Transmembrane</keyword>
<feature type="transmembrane region" description="Helical" evidence="1">
    <location>
        <begin position="23"/>
        <end position="42"/>
    </location>
</feature>
<dbReference type="KEGG" id="pphy:H7686_0002120"/>
<dbReference type="RefSeq" id="WP_193621760.1">
    <property type="nucleotide sequence ID" value="NZ_JACRYS020000001.1"/>
</dbReference>
<evidence type="ECO:0000256" key="1">
    <source>
        <dbReference type="SAM" id="Phobius"/>
    </source>
</evidence>
<feature type="transmembrane region" description="Helical" evidence="1">
    <location>
        <begin position="80"/>
        <end position="98"/>
    </location>
</feature>
<protein>
    <submittedName>
        <fullName evidence="2">Uncharacterized protein</fullName>
    </submittedName>
</protein>
<proteinExistence type="predicted"/>
<dbReference type="AlphaFoldDB" id="A0AAX3B915"/>
<dbReference type="Proteomes" id="UP000769022">
    <property type="component" value="Chromosome"/>
</dbReference>
<evidence type="ECO:0000313" key="2">
    <source>
        <dbReference type="EMBL" id="UQV27129.1"/>
    </source>
</evidence>